<feature type="transmembrane region" description="Helical" evidence="1">
    <location>
        <begin position="103"/>
        <end position="121"/>
    </location>
</feature>
<evidence type="ECO:0000256" key="1">
    <source>
        <dbReference type="SAM" id="Phobius"/>
    </source>
</evidence>
<accession>A0A2S6IEA2</accession>
<feature type="transmembrane region" description="Helical" evidence="1">
    <location>
        <begin position="77"/>
        <end position="97"/>
    </location>
</feature>
<dbReference type="AlphaFoldDB" id="A0A2S6IEA2"/>
<proteinExistence type="predicted"/>
<dbReference type="RefSeq" id="WP_104516747.1">
    <property type="nucleotide sequence ID" value="NZ_MQVW01000002.1"/>
</dbReference>
<name>A0A2S6IEA2_9FLAO</name>
<comment type="caution">
    <text evidence="2">The sequence shown here is derived from an EMBL/GenBank/DDBJ whole genome shotgun (WGS) entry which is preliminary data.</text>
</comment>
<evidence type="ECO:0000313" key="3">
    <source>
        <dbReference type="Proteomes" id="UP000239002"/>
    </source>
</evidence>
<organism evidence="2 3">
    <name type="scientific">Nonlabens xylanidelens</name>
    <dbReference type="NCBI Taxonomy" id="191564"/>
    <lineage>
        <taxon>Bacteria</taxon>
        <taxon>Pseudomonadati</taxon>
        <taxon>Bacteroidota</taxon>
        <taxon>Flavobacteriia</taxon>
        <taxon>Flavobacteriales</taxon>
        <taxon>Flavobacteriaceae</taxon>
        <taxon>Nonlabens</taxon>
    </lineage>
</organism>
<keyword evidence="1" id="KW-0472">Membrane</keyword>
<gene>
    <name evidence="2" type="ORF">LY01_02955</name>
</gene>
<dbReference type="EMBL" id="PTJE01000010">
    <property type="protein sequence ID" value="PPK92554.1"/>
    <property type="molecule type" value="Genomic_DNA"/>
</dbReference>
<dbReference type="Proteomes" id="UP000239002">
    <property type="component" value="Unassembled WGS sequence"/>
</dbReference>
<keyword evidence="3" id="KW-1185">Reference proteome</keyword>
<keyword evidence="1" id="KW-0812">Transmembrane</keyword>
<evidence type="ECO:0000313" key="2">
    <source>
        <dbReference type="EMBL" id="PPK92554.1"/>
    </source>
</evidence>
<dbReference type="OrthoDB" id="1442110at2"/>
<keyword evidence="1" id="KW-1133">Transmembrane helix</keyword>
<reference evidence="2 3" key="1">
    <citation type="submission" date="2018-02" db="EMBL/GenBank/DDBJ databases">
        <title>Genomic Encyclopedia of Archaeal and Bacterial Type Strains, Phase II (KMG-II): from individual species to whole genera.</title>
        <authorList>
            <person name="Goeker M."/>
        </authorList>
    </citation>
    <scope>NUCLEOTIDE SEQUENCE [LARGE SCALE GENOMIC DNA]</scope>
    <source>
        <strain evidence="2 3">DSM 16809</strain>
    </source>
</reference>
<feature type="transmembrane region" description="Helical" evidence="1">
    <location>
        <begin position="51"/>
        <end position="70"/>
    </location>
</feature>
<sequence length="129" mass="14404">MKNITSKSINILSILAMTFFAIPKLLGKPTSVAGFKQFEKVIPLDAEFFMIFTGISELSMAILILYFAITHKIKVGMFAYAFLLITMITALGLEFIARPEPKMVLVIIAIVLVIFSVYQLLTLKNKIVV</sequence>
<protein>
    <submittedName>
        <fullName evidence="2">DoxX-like protein</fullName>
    </submittedName>
</protein>